<reference evidence="10 11" key="1">
    <citation type="journal article" date="2017" name="Front. Microbiol.">
        <title>Strong Genomic and Phenotypic Heterogeneity in the Aeromonas sobria Species Complex.</title>
        <authorList>
            <person name="Gauthier J."/>
            <person name="Vincent A.T."/>
            <person name="Charette S.J."/>
            <person name="Derome N."/>
        </authorList>
    </citation>
    <scope>NUCLEOTIDE SEQUENCE [LARGE SCALE GENOMIC DNA]</scope>
    <source>
        <strain evidence="10 11">JF2635</strain>
    </source>
</reference>
<dbReference type="Proteomes" id="UP000233526">
    <property type="component" value="Unassembled WGS sequence"/>
</dbReference>
<keyword evidence="5 7" id="KW-0807">Transducer</keyword>
<evidence type="ECO:0000256" key="2">
    <source>
        <dbReference type="ARBA" id="ARBA00022692"/>
    </source>
</evidence>
<accession>A0A2N3J9I3</accession>
<proteinExistence type="inferred from homology"/>
<evidence type="ECO:0000313" key="10">
    <source>
        <dbReference type="EMBL" id="PKQ83141.1"/>
    </source>
</evidence>
<dbReference type="GO" id="GO:0007165">
    <property type="term" value="P:signal transduction"/>
    <property type="evidence" value="ECO:0007669"/>
    <property type="project" value="UniProtKB-KW"/>
</dbReference>
<evidence type="ECO:0000256" key="8">
    <source>
        <dbReference type="SAM" id="Phobius"/>
    </source>
</evidence>
<protein>
    <submittedName>
        <fullName evidence="10">Chemotaxis protein</fullName>
    </submittedName>
</protein>
<keyword evidence="3 8" id="KW-1133">Transmembrane helix</keyword>
<gene>
    <name evidence="10" type="ORF">AOX56_01080</name>
</gene>
<dbReference type="PANTHER" id="PTHR32089:SF119">
    <property type="entry name" value="METHYL-ACCEPTING CHEMOTAXIS PROTEIN CTPL"/>
    <property type="match status" value="1"/>
</dbReference>
<evidence type="ECO:0000256" key="7">
    <source>
        <dbReference type="PROSITE-ProRule" id="PRU00284"/>
    </source>
</evidence>
<dbReference type="GO" id="GO:0016020">
    <property type="term" value="C:membrane"/>
    <property type="evidence" value="ECO:0007669"/>
    <property type="project" value="UniProtKB-SubCell"/>
</dbReference>
<dbReference type="PANTHER" id="PTHR32089">
    <property type="entry name" value="METHYL-ACCEPTING CHEMOTAXIS PROTEIN MCPB"/>
    <property type="match status" value="1"/>
</dbReference>
<name>A0A2N3J9I3_AERSO</name>
<sequence>MEQNKPAFQLNLLLSVITLILLSLVFFAYSWAGKQLEESYRQQYVSYLLADELRQSSDDLTRLGRTYVITKDPAYEQQYMRILAIRNGEQARPDGYNRIYWDFVAANGQNPRPDSNVRRGLIDLMKDAGFTEGELAKLNEAKNNSDALVNTEVAAFKLVQQTDGDPIANQQKAIAMMHDKAYHQNKGRIMSPIDDFYVMMEARNQEAVESAMTNTDMLRYLFLALGLVLMFFLWRTYRSLLDLVGTSVEQLKTDLHLLAMGDFSLPIKVPQGSKESLIGLLGGMQSTLKGIIAKVSHSTEELSDSADSIAQIAEQTARFATSQQSSTQTMAAAIEELVVSISHLSDNATHADELSKVSANTLEEGSGVIKETLDSIENISTTVGEAASTISELNGHTQQISEIIGVIRSIADQTNLLALNAAIEAARAGEQGRGFAVVADEVRNLASRSAASTQQITGMISKIQSGADASIRSMETTVNNVSRGVSLANQTGEAISSIRSHASNLTGLMGEISHTLREQSTAANEVVSTVGNITSLSEQSGDAARHVSQEAAKLKQLSRVLRQEMGHFKL</sequence>
<dbReference type="CDD" id="cd11386">
    <property type="entry name" value="MCP_signal"/>
    <property type="match status" value="1"/>
</dbReference>
<evidence type="ECO:0000256" key="3">
    <source>
        <dbReference type="ARBA" id="ARBA00022989"/>
    </source>
</evidence>
<comment type="subcellular location">
    <subcellularLocation>
        <location evidence="1">Membrane</location>
        <topology evidence="1">Multi-pass membrane protein</topology>
    </subcellularLocation>
</comment>
<evidence type="ECO:0000256" key="4">
    <source>
        <dbReference type="ARBA" id="ARBA00023136"/>
    </source>
</evidence>
<keyword evidence="4 8" id="KW-0472">Membrane</keyword>
<keyword evidence="2 8" id="KW-0812">Transmembrane</keyword>
<organism evidence="10 11">
    <name type="scientific">Aeromonas sobria</name>
    <dbReference type="NCBI Taxonomy" id="646"/>
    <lineage>
        <taxon>Bacteria</taxon>
        <taxon>Pseudomonadati</taxon>
        <taxon>Pseudomonadota</taxon>
        <taxon>Gammaproteobacteria</taxon>
        <taxon>Aeromonadales</taxon>
        <taxon>Aeromonadaceae</taxon>
        <taxon>Aeromonas</taxon>
    </lineage>
</organism>
<dbReference type="Gene3D" id="1.10.287.950">
    <property type="entry name" value="Methyl-accepting chemotaxis protein"/>
    <property type="match status" value="1"/>
</dbReference>
<dbReference type="GO" id="GO:0006935">
    <property type="term" value="P:chemotaxis"/>
    <property type="evidence" value="ECO:0007669"/>
    <property type="project" value="UniProtKB-ARBA"/>
</dbReference>
<dbReference type="InterPro" id="IPR004089">
    <property type="entry name" value="MCPsignal_dom"/>
</dbReference>
<feature type="transmembrane region" description="Helical" evidence="8">
    <location>
        <begin position="220"/>
        <end position="237"/>
    </location>
</feature>
<feature type="transmembrane region" description="Helical" evidence="8">
    <location>
        <begin position="12"/>
        <end position="32"/>
    </location>
</feature>
<dbReference type="FunFam" id="1.10.287.950:FF:000001">
    <property type="entry name" value="Methyl-accepting chemotaxis sensory transducer"/>
    <property type="match status" value="1"/>
</dbReference>
<dbReference type="EMBL" id="LJZX01000001">
    <property type="protein sequence ID" value="PKQ83141.1"/>
    <property type="molecule type" value="Genomic_DNA"/>
</dbReference>
<evidence type="ECO:0000256" key="1">
    <source>
        <dbReference type="ARBA" id="ARBA00004141"/>
    </source>
</evidence>
<comment type="caution">
    <text evidence="10">The sequence shown here is derived from an EMBL/GenBank/DDBJ whole genome shotgun (WGS) entry which is preliminary data.</text>
</comment>
<comment type="similarity">
    <text evidence="6">Belongs to the methyl-accepting chemotaxis (MCP) protein family.</text>
</comment>
<evidence type="ECO:0000256" key="5">
    <source>
        <dbReference type="ARBA" id="ARBA00023224"/>
    </source>
</evidence>
<feature type="domain" description="Methyl-accepting transducer" evidence="9">
    <location>
        <begin position="298"/>
        <end position="534"/>
    </location>
</feature>
<evidence type="ECO:0000259" key="9">
    <source>
        <dbReference type="PROSITE" id="PS50111"/>
    </source>
</evidence>
<dbReference type="PROSITE" id="PS50111">
    <property type="entry name" value="CHEMOTAXIS_TRANSDUC_2"/>
    <property type="match status" value="1"/>
</dbReference>
<dbReference type="Pfam" id="PF00015">
    <property type="entry name" value="MCPsignal"/>
    <property type="match status" value="1"/>
</dbReference>
<dbReference type="RefSeq" id="WP_101315391.1">
    <property type="nucleotide sequence ID" value="NZ_CAWNSS010000001.1"/>
</dbReference>
<dbReference type="SMART" id="SM00283">
    <property type="entry name" value="MA"/>
    <property type="match status" value="1"/>
</dbReference>
<evidence type="ECO:0000313" key="11">
    <source>
        <dbReference type="Proteomes" id="UP000233526"/>
    </source>
</evidence>
<evidence type="ECO:0000256" key="6">
    <source>
        <dbReference type="ARBA" id="ARBA00029447"/>
    </source>
</evidence>
<dbReference type="AlphaFoldDB" id="A0A2N3J9I3"/>
<dbReference type="SUPFAM" id="SSF58104">
    <property type="entry name" value="Methyl-accepting chemotaxis protein (MCP) signaling domain"/>
    <property type="match status" value="1"/>
</dbReference>